<dbReference type="CDD" id="cd00081">
    <property type="entry name" value="Hint"/>
    <property type="match status" value="1"/>
</dbReference>
<proteinExistence type="predicted"/>
<accession>A0A495JRP3</accession>
<comment type="caution">
    <text evidence="4">The sequence shown here is derived from an EMBL/GenBank/DDBJ whole genome shotgun (WGS) entry which is preliminary data.</text>
</comment>
<name>A0A495JRP3_9ACTN</name>
<gene>
    <name evidence="4" type="ORF">BDK92_6072</name>
</gene>
<evidence type="ECO:0000313" key="5">
    <source>
        <dbReference type="Proteomes" id="UP000277671"/>
    </source>
</evidence>
<dbReference type="PANTHER" id="PTHR32305">
    <property type="match status" value="1"/>
</dbReference>
<dbReference type="EMBL" id="RBKT01000001">
    <property type="protein sequence ID" value="RKR91670.1"/>
    <property type="molecule type" value="Genomic_DNA"/>
</dbReference>
<dbReference type="PANTHER" id="PTHR32305:SF17">
    <property type="entry name" value="TRNA NUCLEASE WAPA"/>
    <property type="match status" value="1"/>
</dbReference>
<evidence type="ECO:0000256" key="2">
    <source>
        <dbReference type="SAM" id="MobiDB-lite"/>
    </source>
</evidence>
<dbReference type="InterPro" id="IPR003587">
    <property type="entry name" value="Hint_dom_N"/>
</dbReference>
<dbReference type="NCBIfam" id="TIGR03696">
    <property type="entry name" value="Rhs_assc_core"/>
    <property type="match status" value="1"/>
</dbReference>
<dbReference type="Pfam" id="PF25023">
    <property type="entry name" value="TEN_YD-shell"/>
    <property type="match status" value="1"/>
</dbReference>
<dbReference type="InterPro" id="IPR036844">
    <property type="entry name" value="Hint_dom_sf"/>
</dbReference>
<protein>
    <submittedName>
        <fullName evidence="4">Intein/RHS repeat-associated protein</fullName>
    </submittedName>
</protein>
<dbReference type="InterPro" id="IPR050708">
    <property type="entry name" value="T6SS_VgrG/RHS"/>
</dbReference>
<evidence type="ECO:0000256" key="1">
    <source>
        <dbReference type="ARBA" id="ARBA00022737"/>
    </source>
</evidence>
<feature type="domain" description="Hint" evidence="3">
    <location>
        <begin position="2056"/>
        <end position="2157"/>
    </location>
</feature>
<sequence length="2314" mass="247352">MFARSVPGHRSGKLRRARWQRTVGERGTVAVAYGMVAVLVAGFLVATPQPAQAAPTNLSVVQPKAVTAKPVAAKPRPADMTQGAGKAASAKTVWPAAGVAEASLIGQSAPGTARANGGDPLPVVARAGSLPVWVGPATASAGTNRAATTATAAVSRARVEVLDRAKVPAGWQDGVLVRVGRADAVTGAGRVQLGVDYSGFAGAFGADWSTRLRLVALPECALTTPSAAGCRGTELPSRNDVSAKRVSADVELPAAPSTAAANASGTQSTGQLLALRAAASGDAGNYGATPLQSSSTWAVGGSGGEFSWSYPMRVPPVLGGPAPSLSLAYSSSAVDGRSDASNNQPSWIGEGFEYTPGYVERRYTPCSEDMAGEATNDTATGDLCWGTDNAVMSLNGRSAELVRDTATGQWRLKGDDASKVEHLTGMTANGDNDGEYWKITAANGMQYFFGQHALPGQTSTTNSTNWVRVYGNHPGEPCYNATFESAYCNQAWRWNLDYAIDTHGNTMSLWYSRDGNKYAANNTDSNAVIYHRGSTLNQIQYGTWDRGAADRSVTPTATVVFTAADRCLSDCTIHDEAHWPDVPWDQECAGTECPGKYSPTFWTTKRLAKITTRVKGVTPDVESWTLNHTFPDNGDSSRNGMWLESVAHSGGTTTTPEINFDFVHRPNRVDTIGDTKPPLYWMRMGTIWTETGGKVSVVYSDPQCVANSVMPASPETNTLRCYPVLSENAATGKTETEYFHKYVVNQVIESDWTGGGTDVTSSYEYLDGVAWRHTDDNGLTPDKFRTWSDYGGYGRVRMRQGDPVGGQQTLTESRYYRGLHGDKASPSGGTRNIQMPAIDLNGDGDTTDPEDAPQVNDEDTFAGQVRQQIVYNGVDTDPISTTVNQAWQSAPTATRDMGDTTEYARYSGVDATWNAVKLDGGRGWRVTRQNNTFDSYGMPDTTTDFGDLAVAGDEMCADNTYARNTGINLLSLPSRVQTFTLPCGQAPTSSDHIFSDIRTSYDKQAAGVAPTKGDATTVETLKDWTSAAGTTFMTASRTTFDVFGRAVEAYDARNNKTSTAYTPASGGPVTKVATTNHLGWVSSQTLEPTFGLPIETSDVNSKVTTLKYDGLGRLTKVWLPNRLIAANPDSPSMQYDYLIRNTGGVNAVTTRTINAEGNYVTSYALSDGLLRGRQTQTAAVSGGGTVFTQTDYDSAGRVAYSAGNHHDPALTAGTKLVAIAPWQFNSQNVNVYDRASRITDSILMTSGQEKWRTRTVYGGDRTYVTPPRGGTPTTSITDAQGNLVELRRHSGGSTSGPFDETKYSYTRKAQLSKVVDAAGNEWTYGFDLLGRQISADDPDKGLTTSSYNDFGDLTSTKDDNDKTLVYTYDSLGRKTGLYENAVTTANKRATWAYDPSGAKGQLASSSRWTDSGVNEYKVAIAGYTALYQSTGEEYTIPASETGLSGSYFFGRSYKADGSSLATQSFPNTAGLGGEQLTFTYDGVTGLPEQVQTNWPGAGQYVTNTDWTAFGELAFVQYQQTAQNFLQRSFVYEDSTRRLHSAKANRQIAPQLLADVNYEYDEAGNITKIADTPAGGTADTQCFGYDYQRRLTEAWTPSGGNCGTAPTVAGLGGPAPYWHSWTFDEVGKSIGNRVTETKHAATNTVSTYKYPAAGADRPHAATQVVTTGTGAGTKNYTFDDTGNTTCRPNPTAVNNTCPPGTGSQKLTWDVEGRLDTLVDGATTNKYVYGADGNRLIARDGTGKTLYLPGMEVHYTTSGGSTTATRYYSHAGQVIGSRAPGTDITWVIGDQQGTQQLAVKSGDQAITQRRQTPYGGPRGTNPVWPTPKGFVGGDNDPTGLVHLGAREYDPGTGRFISLDPIIDYTDPQQMQGYSYASNTPVTMSDPDGLMPLITETPQGDAQHYRETGERVVMGSKGKFTVRKEPVRKPSLISSDQGGPTDADVERAKKIKSESVISIIVKAGGQILLDLIGVNDILGCIGGNAMDCVFAVAGMLPWGKAFKLIKDSKRIAGTLARAARAVQNFFEEVKWATNTLKRAEDAAEAAAKQVDDAFGSCPLHSFAAGTKVVTADGDEVPIEELDEGDRVLATDPETGKTEARTVTKTHINNDTALTDLTIVFADGSSEVVKTTQHHPIWSETRKAWIGAADLETGEHLLTLDRKPAIVDEVASYAGAEVMYDLTVDVTHTYYVVAGDTPVLVHNCGTGPSGLIDLDAASASGATLQRGGYSVAGRALQKHADRAGTGSNWPRPAGRENPQGWNSAGQDMLDDILTNPDSVAHLGYGRVGGQWQDTLDVRLPGGRGARFDLNGNFSGFLD</sequence>
<reference evidence="4 5" key="1">
    <citation type="submission" date="2018-10" db="EMBL/GenBank/DDBJ databases">
        <title>Sequencing the genomes of 1000 actinobacteria strains.</title>
        <authorList>
            <person name="Klenk H.-P."/>
        </authorList>
    </citation>
    <scope>NUCLEOTIDE SEQUENCE [LARGE SCALE GENOMIC DNA]</scope>
    <source>
        <strain evidence="4 5">DSM 45175</strain>
    </source>
</reference>
<feature type="region of interest" description="Disordered" evidence="2">
    <location>
        <begin position="1799"/>
        <end position="1833"/>
    </location>
</feature>
<feature type="region of interest" description="Disordered" evidence="2">
    <location>
        <begin position="818"/>
        <end position="851"/>
    </location>
</feature>
<dbReference type="Pfam" id="PF07591">
    <property type="entry name" value="PT-HINT"/>
    <property type="match status" value="1"/>
</dbReference>
<dbReference type="Proteomes" id="UP000277671">
    <property type="component" value="Unassembled WGS sequence"/>
</dbReference>
<keyword evidence="5" id="KW-1185">Reference proteome</keyword>
<keyword evidence="1" id="KW-0677">Repeat</keyword>
<dbReference type="InterPro" id="IPR022385">
    <property type="entry name" value="Rhs_assc_core"/>
</dbReference>
<dbReference type="InterPro" id="IPR030934">
    <property type="entry name" value="Intein_C"/>
</dbReference>
<dbReference type="Gene3D" id="2.180.10.10">
    <property type="entry name" value="RHS repeat-associated core"/>
    <property type="match status" value="1"/>
</dbReference>
<dbReference type="SMART" id="SM00306">
    <property type="entry name" value="HintN"/>
    <property type="match status" value="1"/>
</dbReference>
<dbReference type="PROSITE" id="PS50817">
    <property type="entry name" value="INTEIN_N_TER"/>
    <property type="match status" value="1"/>
</dbReference>
<evidence type="ECO:0000313" key="4">
    <source>
        <dbReference type="EMBL" id="RKR91670.1"/>
    </source>
</evidence>
<dbReference type="GO" id="GO:0016539">
    <property type="term" value="P:intein-mediated protein splicing"/>
    <property type="evidence" value="ECO:0007669"/>
    <property type="project" value="InterPro"/>
</dbReference>
<evidence type="ECO:0000259" key="3">
    <source>
        <dbReference type="SMART" id="SM00306"/>
    </source>
</evidence>
<dbReference type="InterPro" id="IPR006141">
    <property type="entry name" value="Intein_N"/>
</dbReference>
<organism evidence="4 5">
    <name type="scientific">Micromonospora pisi</name>
    <dbReference type="NCBI Taxonomy" id="589240"/>
    <lineage>
        <taxon>Bacteria</taxon>
        <taxon>Bacillati</taxon>
        <taxon>Actinomycetota</taxon>
        <taxon>Actinomycetes</taxon>
        <taxon>Micromonosporales</taxon>
        <taxon>Micromonosporaceae</taxon>
        <taxon>Micromonospora</taxon>
    </lineage>
</organism>
<dbReference type="PROSITE" id="PS50818">
    <property type="entry name" value="INTEIN_C_TER"/>
    <property type="match status" value="1"/>
</dbReference>
<dbReference type="SUPFAM" id="SSF51294">
    <property type="entry name" value="Hedgehog/intein (Hint) domain"/>
    <property type="match status" value="1"/>
</dbReference>
<dbReference type="InterPro" id="IPR056823">
    <property type="entry name" value="TEN-like_YD-shell"/>
</dbReference>
<dbReference type="NCBIfam" id="TIGR01443">
    <property type="entry name" value="intein_Cterm"/>
    <property type="match status" value="1"/>
</dbReference>
<dbReference type="Gene3D" id="2.170.16.10">
    <property type="entry name" value="Hedgehog/Intein (Hint) domain"/>
    <property type="match status" value="1"/>
</dbReference>
<feature type="compositionally biased region" description="Polar residues" evidence="2">
    <location>
        <begin position="1799"/>
        <end position="1809"/>
    </location>
</feature>